<evidence type="ECO:0000313" key="3">
    <source>
        <dbReference type="Proteomes" id="UP000295023"/>
    </source>
</evidence>
<dbReference type="Pfam" id="PF00535">
    <property type="entry name" value="Glycos_transf_2"/>
    <property type="match status" value="1"/>
</dbReference>
<dbReference type="Gene3D" id="3.90.550.10">
    <property type="entry name" value="Spore Coat Polysaccharide Biosynthesis Protein SpsA, Chain A"/>
    <property type="match status" value="1"/>
</dbReference>
<name>A0A4R4DUT7_9PROT</name>
<dbReference type="GO" id="GO:0016740">
    <property type="term" value="F:transferase activity"/>
    <property type="evidence" value="ECO:0007669"/>
    <property type="project" value="UniProtKB-KW"/>
</dbReference>
<dbReference type="InterPro" id="IPR029044">
    <property type="entry name" value="Nucleotide-diphossugar_trans"/>
</dbReference>
<dbReference type="OrthoDB" id="9790710at2"/>
<proteinExistence type="predicted"/>
<keyword evidence="2" id="KW-0808">Transferase</keyword>
<dbReference type="CDD" id="cd00761">
    <property type="entry name" value="Glyco_tranf_GTA_type"/>
    <property type="match status" value="1"/>
</dbReference>
<gene>
    <name evidence="2" type="ORF">EXY23_02820</name>
</gene>
<evidence type="ECO:0000313" key="2">
    <source>
        <dbReference type="EMBL" id="TCZ66033.1"/>
    </source>
</evidence>
<feature type="domain" description="Glycosyltransferase 2-like" evidence="1">
    <location>
        <begin position="27"/>
        <end position="187"/>
    </location>
</feature>
<comment type="caution">
    <text evidence="2">The sequence shown here is derived from an EMBL/GenBank/DDBJ whole genome shotgun (WGS) entry which is preliminary data.</text>
</comment>
<sequence>MPDTPPATATAGAAVPVQDPAQVAIAVVIPAWNQPGLLPEALASLLAQEAAPPLAAVVVDDGCPSPATAAVALQFAAAHPGRVFLLRQRNQGLSAARNTGIDFALAAFPNCRALFFLDADNRLLPRFLARAWAALQDAPPETGWFYPDIDEFGGQQNATCAGEFSLLHLLVQNYCEAGSLVRREVFERGLRFDTTVMRAGFEDWDFWLQCARAGFRGRHLPEAGFLYRRRPESMLAAAERQRDHLLRLLRERHAPLLRPRSLAALEAAEAPRFALFEVDRACVQLCLDPDRAETVEPPAFRRRLLQAARAPGAAHAPALCAFAEAEALDLLRRQRLLPMLLWWAERLLREHDLVALEIAAAETDELSFELLRGPAEGIARAALLLLGGGRLLRFAEDPVSPEVVSLDGEVPLPRVARLRLALPGPVPAAGTGALRLLQAEVAALGRLRAAGEGLPAPWRTDWRGPRSGMAGAARAAIGLGATLPVLPRPGRRDIGFMLPLFAFAGVEKVVLNQSRVLRARGWRTHLVIAGALRMQHGADTAEAFDSITLFAGLGEDDIAWAGGYFDAAMSRFGQAPGVADALGALAGCDAVINTHSIACHALAAPLRRLGVKVFGALHLVERTAWDEPLGNPHALAAYEHAYDGVLVISDALRRWCIGHAVPRDKVLLVRNAPGYPADPRRVAEALAARATREGALRVLFLGRLDAQKGIDRLAAILAATQGPEVAWRVVGRAVLADGARALPGVAVEPPVQDPAALDALYAWADLLVLPSRFEGVPLVILEAQRMGCAVAATDVGAVREILADGEEGVLVPGDLPEEAIITRFVETIRRLAADRAALRALGARAAARAGALDWEENMREFLSRLDALVPPPAAETPPVSAPVAA</sequence>
<evidence type="ECO:0000259" key="1">
    <source>
        <dbReference type="Pfam" id="PF00535"/>
    </source>
</evidence>
<keyword evidence="3" id="KW-1185">Reference proteome</keyword>
<dbReference type="InterPro" id="IPR050834">
    <property type="entry name" value="Glycosyltransf_2"/>
</dbReference>
<dbReference type="PANTHER" id="PTHR43685:SF2">
    <property type="entry name" value="GLYCOSYLTRANSFERASE 2-LIKE DOMAIN-CONTAINING PROTEIN"/>
    <property type="match status" value="1"/>
</dbReference>
<organism evidence="2 3">
    <name type="scientific">Roseicella aquatilis</name>
    <dbReference type="NCBI Taxonomy" id="2527868"/>
    <lineage>
        <taxon>Bacteria</taxon>
        <taxon>Pseudomonadati</taxon>
        <taxon>Pseudomonadota</taxon>
        <taxon>Alphaproteobacteria</taxon>
        <taxon>Acetobacterales</taxon>
        <taxon>Roseomonadaceae</taxon>
        <taxon>Roseicella</taxon>
    </lineage>
</organism>
<dbReference type="RefSeq" id="WP_132284327.1">
    <property type="nucleotide sequence ID" value="NZ_SKBM01000002.1"/>
</dbReference>
<dbReference type="Pfam" id="PF13692">
    <property type="entry name" value="Glyco_trans_1_4"/>
    <property type="match status" value="1"/>
</dbReference>
<dbReference type="AlphaFoldDB" id="A0A4R4DUT7"/>
<dbReference type="PANTHER" id="PTHR43685">
    <property type="entry name" value="GLYCOSYLTRANSFERASE"/>
    <property type="match status" value="1"/>
</dbReference>
<protein>
    <submittedName>
        <fullName evidence="2">Glycosyltransferase</fullName>
    </submittedName>
</protein>
<dbReference type="Proteomes" id="UP000295023">
    <property type="component" value="Unassembled WGS sequence"/>
</dbReference>
<dbReference type="InterPro" id="IPR001173">
    <property type="entry name" value="Glyco_trans_2-like"/>
</dbReference>
<accession>A0A4R4DUT7</accession>
<dbReference type="CDD" id="cd03801">
    <property type="entry name" value="GT4_PimA-like"/>
    <property type="match status" value="1"/>
</dbReference>
<dbReference type="SUPFAM" id="SSF53756">
    <property type="entry name" value="UDP-Glycosyltransferase/glycogen phosphorylase"/>
    <property type="match status" value="1"/>
</dbReference>
<dbReference type="EMBL" id="SKBM01000002">
    <property type="protein sequence ID" value="TCZ66033.1"/>
    <property type="molecule type" value="Genomic_DNA"/>
</dbReference>
<reference evidence="2 3" key="1">
    <citation type="submission" date="2019-03" db="EMBL/GenBank/DDBJ databases">
        <title>Paracraurococcus aquatilis NE82 genome sequence.</title>
        <authorList>
            <person name="Zhao Y."/>
            <person name="Du Z."/>
        </authorList>
    </citation>
    <scope>NUCLEOTIDE SEQUENCE [LARGE SCALE GENOMIC DNA]</scope>
    <source>
        <strain evidence="2 3">NE82</strain>
    </source>
</reference>
<dbReference type="SUPFAM" id="SSF53448">
    <property type="entry name" value="Nucleotide-diphospho-sugar transferases"/>
    <property type="match status" value="1"/>
</dbReference>
<dbReference type="Gene3D" id="3.40.50.2000">
    <property type="entry name" value="Glycogen Phosphorylase B"/>
    <property type="match status" value="2"/>
</dbReference>